<dbReference type="Gene3D" id="3.60.15.10">
    <property type="entry name" value="Ribonuclease Z/Hydroxyacylglutathione hydrolase-like"/>
    <property type="match status" value="1"/>
</dbReference>
<dbReference type="SUPFAM" id="SSF56281">
    <property type="entry name" value="Metallo-hydrolase/oxidoreductase"/>
    <property type="match status" value="1"/>
</dbReference>
<keyword evidence="3" id="KW-0378">Hydrolase</keyword>
<protein>
    <submittedName>
        <fullName evidence="6">Metallo-beta-lactamase class B</fullName>
    </submittedName>
</protein>
<dbReference type="AlphaFoldDB" id="A0A1I0I1Q1"/>
<dbReference type="EMBL" id="FOIL01000065">
    <property type="protein sequence ID" value="SET90417.1"/>
    <property type="molecule type" value="Genomic_DNA"/>
</dbReference>
<keyword evidence="2" id="KW-0479">Metal-binding</keyword>
<dbReference type="InterPro" id="IPR051453">
    <property type="entry name" value="MBL_Glyoxalase_II"/>
</dbReference>
<evidence type="ECO:0000256" key="1">
    <source>
        <dbReference type="ARBA" id="ARBA00001947"/>
    </source>
</evidence>
<gene>
    <name evidence="6" type="ORF">SAMN04487771_10653</name>
</gene>
<evidence type="ECO:0000313" key="6">
    <source>
        <dbReference type="EMBL" id="SET90417.1"/>
    </source>
</evidence>
<dbReference type="InterPro" id="IPR001279">
    <property type="entry name" value="Metallo-B-lactamas"/>
</dbReference>
<feature type="domain" description="Metallo-beta-lactamase" evidence="5">
    <location>
        <begin position="62"/>
        <end position="246"/>
    </location>
</feature>
<dbReference type="Pfam" id="PF00753">
    <property type="entry name" value="Lactamase_B"/>
    <property type="match status" value="1"/>
</dbReference>
<dbReference type="STRING" id="1526.SAMN02910262_01349"/>
<comment type="cofactor">
    <cofactor evidence="1">
        <name>Zn(2+)</name>
        <dbReference type="ChEBI" id="CHEBI:29105"/>
    </cofactor>
</comment>
<keyword evidence="7" id="KW-1185">Reference proteome</keyword>
<evidence type="ECO:0000313" key="7">
    <source>
        <dbReference type="Proteomes" id="UP000199820"/>
    </source>
</evidence>
<keyword evidence="4" id="KW-0862">Zinc</keyword>
<name>A0A1I0I1Q1_9FIRM</name>
<sequence length="289" mass="32733">MEKLTKKGKTEVIVSIILVKKKETKMKDIPELTFETIKRMEDMSWFTHAQIFDDLIIVAQKETACYILNTEAGLVVIDGIWPDKKVYDEILCAIDEAGWGGKGISMFLMTHGHIDHVGCGKWLKENSGAKTFLSEEDDRLRLSTPHEDGQDDNWKEFEIDEYISDGDTINCGDRNIYVMSTPGHTKGCSSFIFPVHENGEKHMACLFGGATPPWGDEDGSELQRQSIKKFIKISGEKKCDVALTNHTVFDCGLERIVYSRARMSYLPNIYILGTDGVQDFCRVFERILS</sequence>
<organism evidence="6 7">
    <name type="scientific">[Clostridium] aminophilum</name>
    <dbReference type="NCBI Taxonomy" id="1526"/>
    <lineage>
        <taxon>Bacteria</taxon>
        <taxon>Bacillati</taxon>
        <taxon>Bacillota</taxon>
        <taxon>Clostridia</taxon>
        <taxon>Lachnospirales</taxon>
        <taxon>Lachnospiraceae</taxon>
    </lineage>
</organism>
<dbReference type="InterPro" id="IPR036866">
    <property type="entry name" value="RibonucZ/Hydroxyglut_hydro"/>
</dbReference>
<dbReference type="GO" id="GO:0046872">
    <property type="term" value="F:metal ion binding"/>
    <property type="evidence" value="ECO:0007669"/>
    <property type="project" value="UniProtKB-KW"/>
</dbReference>
<dbReference type="PANTHER" id="PTHR46233:SF3">
    <property type="entry name" value="HYDROXYACYLGLUTATHIONE HYDROLASE GLOC"/>
    <property type="match status" value="1"/>
</dbReference>
<accession>A0A1I0I1Q1</accession>
<evidence type="ECO:0000259" key="5">
    <source>
        <dbReference type="SMART" id="SM00849"/>
    </source>
</evidence>
<evidence type="ECO:0000256" key="4">
    <source>
        <dbReference type="ARBA" id="ARBA00022833"/>
    </source>
</evidence>
<evidence type="ECO:0000256" key="2">
    <source>
        <dbReference type="ARBA" id="ARBA00022723"/>
    </source>
</evidence>
<dbReference type="PANTHER" id="PTHR46233">
    <property type="entry name" value="HYDROXYACYLGLUTATHIONE HYDROLASE GLOC"/>
    <property type="match status" value="1"/>
</dbReference>
<dbReference type="SMART" id="SM00849">
    <property type="entry name" value="Lactamase_B"/>
    <property type="match status" value="1"/>
</dbReference>
<dbReference type="GO" id="GO:0016787">
    <property type="term" value="F:hydrolase activity"/>
    <property type="evidence" value="ECO:0007669"/>
    <property type="project" value="UniProtKB-KW"/>
</dbReference>
<dbReference type="RefSeq" id="WP_330387000.1">
    <property type="nucleotide sequence ID" value="NZ_FOIL01000065.1"/>
</dbReference>
<evidence type="ECO:0000256" key="3">
    <source>
        <dbReference type="ARBA" id="ARBA00022801"/>
    </source>
</evidence>
<reference evidence="6 7" key="1">
    <citation type="submission" date="2016-10" db="EMBL/GenBank/DDBJ databases">
        <authorList>
            <person name="de Groot N.N."/>
        </authorList>
    </citation>
    <scope>NUCLEOTIDE SEQUENCE [LARGE SCALE GENOMIC DNA]</scope>
    <source>
        <strain evidence="6 7">KH1P1</strain>
    </source>
</reference>
<proteinExistence type="predicted"/>
<dbReference type="Proteomes" id="UP000199820">
    <property type="component" value="Unassembled WGS sequence"/>
</dbReference>